<proteinExistence type="predicted"/>
<comment type="caution">
    <text evidence="2">The sequence shown here is derived from an EMBL/GenBank/DDBJ whole genome shotgun (WGS) entry which is preliminary data.</text>
</comment>
<evidence type="ECO:0000256" key="1">
    <source>
        <dbReference type="SAM" id="MobiDB-lite"/>
    </source>
</evidence>
<dbReference type="AlphaFoldDB" id="A0A512H4U2"/>
<gene>
    <name evidence="2" type="ORF">ROR02_06200</name>
</gene>
<feature type="compositionally biased region" description="Basic and acidic residues" evidence="1">
    <location>
        <begin position="1"/>
        <end position="12"/>
    </location>
</feature>
<feature type="region of interest" description="Disordered" evidence="1">
    <location>
        <begin position="1"/>
        <end position="105"/>
    </location>
</feature>
<name>A0A512H4U2_9PROT</name>
<reference evidence="2 3" key="1">
    <citation type="submission" date="2019-07" db="EMBL/GenBank/DDBJ databases">
        <title>Whole genome shotgun sequence of Rhodospirillum oryzae NBRC 107573.</title>
        <authorList>
            <person name="Hosoyama A."/>
            <person name="Uohara A."/>
            <person name="Ohji S."/>
            <person name="Ichikawa N."/>
        </authorList>
    </citation>
    <scope>NUCLEOTIDE SEQUENCE [LARGE SCALE GENOMIC DNA]</scope>
    <source>
        <strain evidence="2 3">NBRC 107573</strain>
    </source>
</reference>
<organism evidence="2 3">
    <name type="scientific">Pararhodospirillum oryzae</name>
    <dbReference type="NCBI Taxonomy" id="478448"/>
    <lineage>
        <taxon>Bacteria</taxon>
        <taxon>Pseudomonadati</taxon>
        <taxon>Pseudomonadota</taxon>
        <taxon>Alphaproteobacteria</taxon>
        <taxon>Rhodospirillales</taxon>
        <taxon>Rhodospirillaceae</taxon>
        <taxon>Pararhodospirillum</taxon>
    </lineage>
</organism>
<protein>
    <submittedName>
        <fullName evidence="2">Uncharacterized protein</fullName>
    </submittedName>
</protein>
<keyword evidence="3" id="KW-1185">Reference proteome</keyword>
<evidence type="ECO:0000313" key="3">
    <source>
        <dbReference type="Proteomes" id="UP000321567"/>
    </source>
</evidence>
<evidence type="ECO:0000313" key="2">
    <source>
        <dbReference type="EMBL" id="GEO80489.1"/>
    </source>
</evidence>
<feature type="compositionally biased region" description="Polar residues" evidence="1">
    <location>
        <begin position="82"/>
        <end position="95"/>
    </location>
</feature>
<dbReference type="Proteomes" id="UP000321567">
    <property type="component" value="Unassembled WGS sequence"/>
</dbReference>
<accession>A0A512H4U2</accession>
<dbReference type="EMBL" id="BJZO01000010">
    <property type="protein sequence ID" value="GEO80489.1"/>
    <property type="molecule type" value="Genomic_DNA"/>
</dbReference>
<sequence>MRVLGREREKPSQGKTQNENPSKTDDRIGTARAGPDYIMAGSGSGKRRSRADGAVPGGRGKRSFPPGAAPPWRHAGGAKKTQAASARQVRQNGKKASSGKGRLTR</sequence>